<comment type="subcellular location">
    <subcellularLocation>
        <location evidence="1">Endomembrane system</location>
        <topology evidence="1">Multi-pass membrane protein</topology>
    </subcellularLocation>
</comment>
<accession>A0A286UTY3</accession>
<keyword evidence="10" id="KW-1278">Translocase</keyword>
<evidence type="ECO:0000256" key="2">
    <source>
        <dbReference type="ARBA" id="ARBA00012790"/>
    </source>
</evidence>
<feature type="transmembrane region" description="Helical" evidence="18">
    <location>
        <begin position="482"/>
        <end position="501"/>
    </location>
</feature>
<dbReference type="EMBL" id="NBII01000001">
    <property type="protein sequence ID" value="PAV23039.1"/>
    <property type="molecule type" value="Genomic_DNA"/>
</dbReference>
<dbReference type="GO" id="GO:0005384">
    <property type="term" value="F:manganese ion transmembrane transporter activity"/>
    <property type="evidence" value="ECO:0007669"/>
    <property type="project" value="UniProtKB-ARBA"/>
</dbReference>
<feature type="region of interest" description="Disordered" evidence="17">
    <location>
        <begin position="1"/>
        <end position="55"/>
    </location>
</feature>
<dbReference type="PANTHER" id="PTHR42861">
    <property type="entry name" value="CALCIUM-TRANSPORTING ATPASE"/>
    <property type="match status" value="1"/>
</dbReference>
<dbReference type="PROSITE" id="PS00154">
    <property type="entry name" value="ATPASE_E1_E2"/>
    <property type="match status" value="1"/>
</dbReference>
<dbReference type="AlphaFoldDB" id="A0A286UTY3"/>
<dbReference type="Gene3D" id="3.40.50.1000">
    <property type="entry name" value="HAD superfamily/HAD-like"/>
    <property type="match status" value="1"/>
</dbReference>
<gene>
    <name evidence="20" type="ORF">PNOK_0010600</name>
</gene>
<dbReference type="SFLD" id="SFLDF00027">
    <property type="entry name" value="p-type_atpase"/>
    <property type="match status" value="1"/>
</dbReference>
<keyword evidence="5" id="KW-0109">Calcium transport</keyword>
<dbReference type="SUPFAM" id="SSF81660">
    <property type="entry name" value="Metal cation-transporting ATPase, ATP-binding domain N"/>
    <property type="match status" value="1"/>
</dbReference>
<evidence type="ECO:0000256" key="9">
    <source>
        <dbReference type="ARBA" id="ARBA00022840"/>
    </source>
</evidence>
<dbReference type="STRING" id="2282107.A0A286UTY3"/>
<evidence type="ECO:0000256" key="18">
    <source>
        <dbReference type="SAM" id="Phobius"/>
    </source>
</evidence>
<keyword evidence="4" id="KW-0597">Phosphoprotein</keyword>
<feature type="compositionally biased region" description="Low complexity" evidence="17">
    <location>
        <begin position="46"/>
        <end position="55"/>
    </location>
</feature>
<comment type="catalytic activity">
    <reaction evidence="15">
        <text>Ca(2+)(in) + ATP + H2O = Ca(2+)(out) + ADP + phosphate + H(+)</text>
        <dbReference type="Rhea" id="RHEA:18105"/>
        <dbReference type="ChEBI" id="CHEBI:15377"/>
        <dbReference type="ChEBI" id="CHEBI:15378"/>
        <dbReference type="ChEBI" id="CHEBI:29108"/>
        <dbReference type="ChEBI" id="CHEBI:30616"/>
        <dbReference type="ChEBI" id="CHEBI:43474"/>
        <dbReference type="ChEBI" id="CHEBI:456216"/>
        <dbReference type="EC" id="7.2.2.10"/>
    </reaction>
</comment>
<dbReference type="GO" id="GO:0012505">
    <property type="term" value="C:endomembrane system"/>
    <property type="evidence" value="ECO:0007669"/>
    <property type="project" value="UniProtKB-SubCell"/>
</dbReference>
<dbReference type="InterPro" id="IPR006068">
    <property type="entry name" value="ATPase_P-typ_cation-transptr_C"/>
</dbReference>
<feature type="region of interest" description="Disordered" evidence="17">
    <location>
        <begin position="69"/>
        <end position="134"/>
    </location>
</feature>
<dbReference type="InParanoid" id="A0A286UTY3"/>
<evidence type="ECO:0000256" key="7">
    <source>
        <dbReference type="ARBA" id="ARBA00022741"/>
    </source>
</evidence>
<dbReference type="Gene3D" id="1.20.1110.10">
    <property type="entry name" value="Calcium-transporting ATPase, transmembrane domain"/>
    <property type="match status" value="1"/>
</dbReference>
<keyword evidence="8" id="KW-0106">Calcium</keyword>
<evidence type="ECO:0000256" key="16">
    <source>
        <dbReference type="ARBA" id="ARBA00067949"/>
    </source>
</evidence>
<reference evidence="20 21" key="1">
    <citation type="journal article" date="2017" name="Mol. Ecol.">
        <title>Comparative and population genomic landscape of Phellinus noxius: A hypervariable fungus causing root rot in trees.</title>
        <authorList>
            <person name="Chung C.L."/>
            <person name="Lee T.J."/>
            <person name="Akiba M."/>
            <person name="Lee H.H."/>
            <person name="Kuo T.H."/>
            <person name="Liu D."/>
            <person name="Ke H.M."/>
            <person name="Yokoi T."/>
            <person name="Roa M.B."/>
            <person name="Lu M.J."/>
            <person name="Chang Y.Y."/>
            <person name="Ann P.J."/>
            <person name="Tsai J.N."/>
            <person name="Chen C.Y."/>
            <person name="Tzean S.S."/>
            <person name="Ota Y."/>
            <person name="Hattori T."/>
            <person name="Sahashi N."/>
            <person name="Liou R.F."/>
            <person name="Kikuchi T."/>
            <person name="Tsai I.J."/>
        </authorList>
    </citation>
    <scope>NUCLEOTIDE SEQUENCE [LARGE SCALE GENOMIC DNA]</scope>
    <source>
        <strain evidence="20 21">FFPRI411160</strain>
    </source>
</reference>
<evidence type="ECO:0000256" key="14">
    <source>
        <dbReference type="ARBA" id="ARBA00038148"/>
    </source>
</evidence>
<evidence type="ECO:0000256" key="11">
    <source>
        <dbReference type="ARBA" id="ARBA00022989"/>
    </source>
</evidence>
<dbReference type="SUPFAM" id="SSF81653">
    <property type="entry name" value="Calcium ATPase, transduction domain A"/>
    <property type="match status" value="1"/>
</dbReference>
<dbReference type="InterPro" id="IPR001757">
    <property type="entry name" value="P_typ_ATPase"/>
</dbReference>
<protein>
    <recommendedName>
        <fullName evidence="16">Calcium-transporting ATPase 1</fullName>
        <ecNumber evidence="2">7.2.2.10</ecNumber>
    </recommendedName>
</protein>
<evidence type="ECO:0000256" key="1">
    <source>
        <dbReference type="ARBA" id="ARBA00004127"/>
    </source>
</evidence>
<comment type="similarity">
    <text evidence="14">Belongs to the cation transport ATPase (P-type) (TC 3.A.3) family.</text>
</comment>
<keyword evidence="13 18" id="KW-0472">Membrane</keyword>
<evidence type="ECO:0000313" key="21">
    <source>
        <dbReference type="Proteomes" id="UP000217199"/>
    </source>
</evidence>
<dbReference type="InterPro" id="IPR023214">
    <property type="entry name" value="HAD_sf"/>
</dbReference>
<dbReference type="SFLD" id="SFLDG00002">
    <property type="entry name" value="C1.7:_P-type_atpase_like"/>
    <property type="match status" value="1"/>
</dbReference>
<sequence length="1199" mass="127163">MLGHQKKRSSTDLPLFTPHTGGRGGHITSFSTASSLSRQPLSGRNAGTASASVSAAGATGSGVLGVLARDRERDRESPPASAYFSNLLDSEEPTAREGASQHFAYSTTLRRHHASGDSDSHGYGHGYEPSEGYGHGGGGGSGFAAKGSKFHSIGRIVSAEGVELIDRVISTVSGSGPGPGRRSAEGRGLMDDERLNVVGNGFGDGSGFREKGTQETPSSIYAHLSIEDTVTQLNTSLTAGILSTSIPALRQMYGYNEFSVETPEPVWIKFLKNIYEQPLILLLLGSAVVSAFMRNYDDAISISLAILIVLTVGFVQERRSEKSLEALNKLVPHYTHLIRDGAPPTKILANELVPGDLVSFSVGDRIPADIRLVDAVELEVDESSLTGETGEVRKNVERCGDRVGLGVGMGGEVGTMERERVALAERKCIAFMGTLVRSGHGKGIVVATGSQTEFGVIFSMMQDVEEKRTPLQLSMDELAKKLSMFSFGVIGVICFIGILQHRHWLDMFTIGVSLAVAAIPEGLPIVTTVTLALGVLRMSKRNAIVKRLPSVESLGSVSVICSDKTGTLTKNEQTIVEAYVVDELIPVPHDGHIPSSYPPSYSSTSSFVSSATSTSASPALKKLLEVGALCNSAVVKSEGHGIGLLGGAEGVVMGQSTDVALLKVLSVYGIGDPRKSFKRIGERPFNSEQKYMAISGTYNSSTSTVNNTTSETDTRERCYIKGALEVVLDKCKYYYVSEDVRPVVLDEGVRRRIIEKAGEAADTALRVIGLAYGFGRVDSDREDDQVLTNLIFVGFQCMRDPLRPGVADAVAALQTGGVHVVMITGDAEHTALAIAKQLGLCLPVSGGGIGRVGRGHGGGGAKASFNTGCLTGADIDRMSPNELRERVGSVSVFARTTPRHKMSIIQAFRSRGEVVAMTGDGVNDAPALKMADIGISMGKVGTDVAKEAGDVILVDDNFGTIWGAVEEGKMIYWNVQSFLGFQLSTAVAAIGIITISTVWGVGAGGEGGSLLNAMQILFVNILMDGPPSQSLGVDPADPAVMKRPPRRRDEGIITRRVVGRVIFSALVIIIGTMIVYGSAVMSAIGEEMSRREQTMTFTSFVTLDLVSAIQNRGLGCKLTQNKMLITTVGISFLVQMGIVYVPFMQGVFQTVGLAGNDLGFVMVIAGIGEGSRCLCVSDNADPLRIPLYPYPGVLGGEKL</sequence>
<keyword evidence="9" id="KW-0067">ATP-binding</keyword>
<evidence type="ECO:0000256" key="4">
    <source>
        <dbReference type="ARBA" id="ARBA00022553"/>
    </source>
</evidence>
<feature type="transmembrane region" description="Helical" evidence="18">
    <location>
        <begin position="1123"/>
        <end position="1143"/>
    </location>
</feature>
<dbReference type="GO" id="GO:0005737">
    <property type="term" value="C:cytoplasm"/>
    <property type="evidence" value="ECO:0007669"/>
    <property type="project" value="UniProtKB-ARBA"/>
</dbReference>
<dbReference type="OrthoDB" id="3352408at2759"/>
<feature type="transmembrane region" description="Helical" evidence="18">
    <location>
        <begin position="507"/>
        <end position="536"/>
    </location>
</feature>
<dbReference type="Pfam" id="PF00122">
    <property type="entry name" value="E1-E2_ATPase"/>
    <property type="match status" value="1"/>
</dbReference>
<evidence type="ECO:0000256" key="15">
    <source>
        <dbReference type="ARBA" id="ARBA00048694"/>
    </source>
</evidence>
<feature type="compositionally biased region" description="Polar residues" evidence="17">
    <location>
        <begin position="28"/>
        <end position="42"/>
    </location>
</feature>
<dbReference type="Proteomes" id="UP000217199">
    <property type="component" value="Unassembled WGS sequence"/>
</dbReference>
<feature type="transmembrane region" description="Helical" evidence="18">
    <location>
        <begin position="299"/>
        <end position="315"/>
    </location>
</feature>
<feature type="transmembrane region" description="Helical" evidence="18">
    <location>
        <begin position="978"/>
        <end position="1001"/>
    </location>
</feature>
<proteinExistence type="inferred from homology"/>
<dbReference type="SMART" id="SM00831">
    <property type="entry name" value="Cation_ATPase_N"/>
    <property type="match status" value="1"/>
</dbReference>
<dbReference type="InterPro" id="IPR008250">
    <property type="entry name" value="ATPase_P-typ_transduc_dom_A_sf"/>
</dbReference>
<dbReference type="GO" id="GO:0005388">
    <property type="term" value="F:P-type calcium transporter activity"/>
    <property type="evidence" value="ECO:0007669"/>
    <property type="project" value="UniProtKB-EC"/>
</dbReference>
<dbReference type="SFLD" id="SFLDS00003">
    <property type="entry name" value="Haloacid_Dehalogenase"/>
    <property type="match status" value="1"/>
</dbReference>
<evidence type="ECO:0000256" key="17">
    <source>
        <dbReference type="SAM" id="MobiDB-lite"/>
    </source>
</evidence>
<keyword evidence="21" id="KW-1185">Reference proteome</keyword>
<keyword evidence="11 18" id="KW-1133">Transmembrane helix</keyword>
<evidence type="ECO:0000256" key="13">
    <source>
        <dbReference type="ARBA" id="ARBA00023136"/>
    </source>
</evidence>
<evidence type="ECO:0000256" key="12">
    <source>
        <dbReference type="ARBA" id="ARBA00023065"/>
    </source>
</evidence>
<dbReference type="InterPro" id="IPR023298">
    <property type="entry name" value="ATPase_P-typ_TM_dom_sf"/>
</dbReference>
<dbReference type="Pfam" id="PF00690">
    <property type="entry name" value="Cation_ATPase_N"/>
    <property type="match status" value="1"/>
</dbReference>
<dbReference type="InterPro" id="IPR044492">
    <property type="entry name" value="P_typ_ATPase_HD_dom"/>
</dbReference>
<dbReference type="Pfam" id="PF13246">
    <property type="entry name" value="Cation_ATPase"/>
    <property type="match status" value="1"/>
</dbReference>
<dbReference type="FunFam" id="2.70.150.10:FF:000008">
    <property type="entry name" value="Calcium-transporting ATPase"/>
    <property type="match status" value="1"/>
</dbReference>
<dbReference type="FunFam" id="3.40.50.1000:FF:000001">
    <property type="entry name" value="Phospholipid-transporting ATPase IC"/>
    <property type="match status" value="1"/>
</dbReference>
<keyword evidence="12" id="KW-0406">Ion transport</keyword>
<dbReference type="InterPro" id="IPR059000">
    <property type="entry name" value="ATPase_P-type_domA"/>
</dbReference>
<keyword evidence="3" id="KW-0813">Transport</keyword>
<dbReference type="InterPro" id="IPR023299">
    <property type="entry name" value="ATPase_P-typ_cyto_dom_N"/>
</dbReference>
<organism evidence="20 21">
    <name type="scientific">Pyrrhoderma noxium</name>
    <dbReference type="NCBI Taxonomy" id="2282107"/>
    <lineage>
        <taxon>Eukaryota</taxon>
        <taxon>Fungi</taxon>
        <taxon>Dikarya</taxon>
        <taxon>Basidiomycota</taxon>
        <taxon>Agaricomycotina</taxon>
        <taxon>Agaricomycetes</taxon>
        <taxon>Hymenochaetales</taxon>
        <taxon>Hymenochaetaceae</taxon>
        <taxon>Pyrrhoderma</taxon>
    </lineage>
</organism>
<dbReference type="FunFam" id="3.40.50.1000:FF:000028">
    <property type="entry name" value="Calcium-transporting P-type ATPase, putative"/>
    <property type="match status" value="1"/>
</dbReference>
<evidence type="ECO:0000256" key="5">
    <source>
        <dbReference type="ARBA" id="ARBA00022568"/>
    </source>
</evidence>
<dbReference type="Gene3D" id="3.40.1110.10">
    <property type="entry name" value="Calcium-transporting ATPase, cytoplasmic domain N"/>
    <property type="match status" value="1"/>
</dbReference>
<keyword evidence="7" id="KW-0547">Nucleotide-binding</keyword>
<dbReference type="PRINTS" id="PR00119">
    <property type="entry name" value="CATATPASE"/>
</dbReference>
<dbReference type="EC" id="7.2.2.10" evidence="2"/>
<evidence type="ECO:0000256" key="10">
    <source>
        <dbReference type="ARBA" id="ARBA00022967"/>
    </source>
</evidence>
<dbReference type="SUPFAM" id="SSF81665">
    <property type="entry name" value="Calcium ATPase, transmembrane domain M"/>
    <property type="match status" value="1"/>
</dbReference>
<evidence type="ECO:0000256" key="3">
    <source>
        <dbReference type="ARBA" id="ARBA00022448"/>
    </source>
</evidence>
<name>A0A286UTY3_9AGAM</name>
<dbReference type="GO" id="GO:0005524">
    <property type="term" value="F:ATP binding"/>
    <property type="evidence" value="ECO:0007669"/>
    <property type="project" value="UniProtKB-KW"/>
</dbReference>
<dbReference type="FunCoup" id="A0A286UTY3">
    <property type="interactions" value="245"/>
</dbReference>
<dbReference type="Gene3D" id="2.70.150.10">
    <property type="entry name" value="Calcium-transporting ATPase, cytoplasmic transduction domain A"/>
    <property type="match status" value="1"/>
</dbReference>
<keyword evidence="6 18" id="KW-0812">Transmembrane</keyword>
<feature type="transmembrane region" description="Helical" evidence="18">
    <location>
        <begin position="1061"/>
        <end position="1085"/>
    </location>
</feature>
<evidence type="ECO:0000256" key="8">
    <source>
        <dbReference type="ARBA" id="ARBA00022837"/>
    </source>
</evidence>
<evidence type="ECO:0000259" key="19">
    <source>
        <dbReference type="SMART" id="SM00831"/>
    </source>
</evidence>
<dbReference type="NCBIfam" id="TIGR01494">
    <property type="entry name" value="ATPase_P-type"/>
    <property type="match status" value="2"/>
</dbReference>
<dbReference type="SUPFAM" id="SSF56784">
    <property type="entry name" value="HAD-like"/>
    <property type="match status" value="1"/>
</dbReference>
<comment type="caution">
    <text evidence="20">The sequence shown here is derived from an EMBL/GenBank/DDBJ whole genome shotgun (WGS) entry which is preliminary data.</text>
</comment>
<dbReference type="PRINTS" id="PR00121">
    <property type="entry name" value="NAKATPASE"/>
</dbReference>
<feature type="domain" description="Cation-transporting P-type ATPase N-terminal" evidence="19">
    <location>
        <begin position="220"/>
        <end position="295"/>
    </location>
</feature>
<dbReference type="GO" id="GO:0016887">
    <property type="term" value="F:ATP hydrolysis activity"/>
    <property type="evidence" value="ECO:0007669"/>
    <property type="project" value="InterPro"/>
</dbReference>
<dbReference type="InterPro" id="IPR004014">
    <property type="entry name" value="ATPase_P-typ_cation-transptr_N"/>
</dbReference>
<dbReference type="GO" id="GO:0031090">
    <property type="term" value="C:organelle membrane"/>
    <property type="evidence" value="ECO:0007669"/>
    <property type="project" value="UniProtKB-ARBA"/>
</dbReference>
<dbReference type="InterPro" id="IPR018303">
    <property type="entry name" value="ATPase_P-typ_P_site"/>
</dbReference>
<evidence type="ECO:0000313" key="20">
    <source>
        <dbReference type="EMBL" id="PAV23039.1"/>
    </source>
</evidence>
<dbReference type="Pfam" id="PF00689">
    <property type="entry name" value="Cation_ATPase_C"/>
    <property type="match status" value="1"/>
</dbReference>
<evidence type="ECO:0000256" key="6">
    <source>
        <dbReference type="ARBA" id="ARBA00022692"/>
    </source>
</evidence>
<dbReference type="InterPro" id="IPR036412">
    <property type="entry name" value="HAD-like_sf"/>
</dbReference>